<reference evidence="7 8" key="1">
    <citation type="submission" date="2021-05" db="EMBL/GenBank/DDBJ databases">
        <title>A Polyphasic approach of four new species of the genus Ohtaekwangia: Ohtaekwangia histidinii sp. nov., Ohtaekwangia cretensis sp. nov., Ohtaekwangia indiensis sp. nov., Ohtaekwangia reichenbachii sp. nov. from diverse environment.</title>
        <authorList>
            <person name="Octaviana S."/>
        </authorList>
    </citation>
    <scope>NUCLEOTIDE SEQUENCE [LARGE SCALE GENOMIC DNA]</scope>
    <source>
        <strain evidence="7 8">PWU20</strain>
    </source>
</reference>
<evidence type="ECO:0000256" key="2">
    <source>
        <dbReference type="ARBA" id="ARBA00023015"/>
    </source>
</evidence>
<evidence type="ECO:0000256" key="3">
    <source>
        <dbReference type="ARBA" id="ARBA00023082"/>
    </source>
</evidence>
<dbReference type="RefSeq" id="WP_254151458.1">
    <property type="nucleotide sequence ID" value="NZ_JAHESD010000001.1"/>
</dbReference>
<keyword evidence="8" id="KW-1185">Reference proteome</keyword>
<evidence type="ECO:0000313" key="8">
    <source>
        <dbReference type="Proteomes" id="UP000772618"/>
    </source>
</evidence>
<evidence type="ECO:0000259" key="6">
    <source>
        <dbReference type="Pfam" id="PF08281"/>
    </source>
</evidence>
<dbReference type="CDD" id="cd06171">
    <property type="entry name" value="Sigma70_r4"/>
    <property type="match status" value="1"/>
</dbReference>
<organism evidence="7 8">
    <name type="scientific">Chryseosolibacter indicus</name>
    <dbReference type="NCBI Taxonomy" id="2782351"/>
    <lineage>
        <taxon>Bacteria</taxon>
        <taxon>Pseudomonadati</taxon>
        <taxon>Bacteroidota</taxon>
        <taxon>Cytophagia</taxon>
        <taxon>Cytophagales</taxon>
        <taxon>Chryseotaleaceae</taxon>
        <taxon>Chryseosolibacter</taxon>
    </lineage>
</organism>
<dbReference type="InterPro" id="IPR014284">
    <property type="entry name" value="RNA_pol_sigma-70_dom"/>
</dbReference>
<dbReference type="PANTHER" id="PTHR43133">
    <property type="entry name" value="RNA POLYMERASE ECF-TYPE SIGMA FACTO"/>
    <property type="match status" value="1"/>
</dbReference>
<keyword evidence="2" id="KW-0805">Transcription regulation</keyword>
<dbReference type="EMBL" id="JAHESD010000001">
    <property type="protein sequence ID" value="MBT1701758.1"/>
    <property type="molecule type" value="Genomic_DNA"/>
</dbReference>
<dbReference type="InterPro" id="IPR013325">
    <property type="entry name" value="RNA_pol_sigma_r2"/>
</dbReference>
<evidence type="ECO:0000259" key="5">
    <source>
        <dbReference type="Pfam" id="PF04542"/>
    </source>
</evidence>
<keyword evidence="4" id="KW-0804">Transcription</keyword>
<dbReference type="Gene3D" id="1.10.1740.10">
    <property type="match status" value="1"/>
</dbReference>
<dbReference type="PANTHER" id="PTHR43133:SF46">
    <property type="entry name" value="RNA POLYMERASE SIGMA-70 FACTOR ECF SUBFAMILY"/>
    <property type="match status" value="1"/>
</dbReference>
<dbReference type="InterPro" id="IPR036388">
    <property type="entry name" value="WH-like_DNA-bd_sf"/>
</dbReference>
<evidence type="ECO:0000256" key="1">
    <source>
        <dbReference type="ARBA" id="ARBA00010641"/>
    </source>
</evidence>
<keyword evidence="3" id="KW-0731">Sigma factor</keyword>
<dbReference type="InterPro" id="IPR014327">
    <property type="entry name" value="RNA_pol_sigma70_bacteroid"/>
</dbReference>
<dbReference type="InterPro" id="IPR013324">
    <property type="entry name" value="RNA_pol_sigma_r3/r4-like"/>
</dbReference>
<comment type="caution">
    <text evidence="7">The sequence shown here is derived from an EMBL/GenBank/DDBJ whole genome shotgun (WGS) entry which is preliminary data.</text>
</comment>
<comment type="similarity">
    <text evidence="1">Belongs to the sigma-70 factor family. ECF subfamily.</text>
</comment>
<sequence length="202" mass="23127">MSLHVSLARLQAHPSEVKFPGNTPVQNDMESLFNRVIGNSDYDAFQMLFLKMYSPLCQFCVKFVGVNEVAEELVSDVFYTIWKNRDRIIVASPKAYLFTAVRNRGYDYLRKVKRSEWCDLERASDVTDSKDSGDGLIEKELIEQIDCAVASLPKQCRLIFELSRDHGMKYKEIASMLNIGVKTVETQIGRALKHLRKTIPIN</sequence>
<evidence type="ECO:0000313" key="7">
    <source>
        <dbReference type="EMBL" id="MBT1701758.1"/>
    </source>
</evidence>
<protein>
    <submittedName>
        <fullName evidence="7">RNA polymerase sigma-70 factor</fullName>
    </submittedName>
</protein>
<dbReference type="SUPFAM" id="SSF88946">
    <property type="entry name" value="Sigma2 domain of RNA polymerase sigma factors"/>
    <property type="match status" value="1"/>
</dbReference>
<dbReference type="InterPro" id="IPR013249">
    <property type="entry name" value="RNA_pol_sigma70_r4_t2"/>
</dbReference>
<name>A0ABS5VK00_9BACT</name>
<evidence type="ECO:0000256" key="4">
    <source>
        <dbReference type="ARBA" id="ARBA00023163"/>
    </source>
</evidence>
<dbReference type="SUPFAM" id="SSF88659">
    <property type="entry name" value="Sigma3 and sigma4 domains of RNA polymerase sigma factors"/>
    <property type="match status" value="1"/>
</dbReference>
<accession>A0ABS5VK00</accession>
<gene>
    <name evidence="7" type="ORF">KK060_00605</name>
</gene>
<proteinExistence type="inferred from homology"/>
<dbReference type="NCBIfam" id="TIGR02985">
    <property type="entry name" value="Sig70_bacteroi1"/>
    <property type="match status" value="1"/>
</dbReference>
<dbReference type="Proteomes" id="UP000772618">
    <property type="component" value="Unassembled WGS sequence"/>
</dbReference>
<dbReference type="InterPro" id="IPR039425">
    <property type="entry name" value="RNA_pol_sigma-70-like"/>
</dbReference>
<dbReference type="InterPro" id="IPR007627">
    <property type="entry name" value="RNA_pol_sigma70_r2"/>
</dbReference>
<feature type="domain" description="RNA polymerase sigma-70 region 2" evidence="5">
    <location>
        <begin position="50"/>
        <end position="114"/>
    </location>
</feature>
<dbReference type="Gene3D" id="1.10.10.10">
    <property type="entry name" value="Winged helix-like DNA-binding domain superfamily/Winged helix DNA-binding domain"/>
    <property type="match status" value="1"/>
</dbReference>
<feature type="domain" description="RNA polymerase sigma factor 70 region 4 type 2" evidence="6">
    <location>
        <begin position="143"/>
        <end position="195"/>
    </location>
</feature>
<dbReference type="Pfam" id="PF08281">
    <property type="entry name" value="Sigma70_r4_2"/>
    <property type="match status" value="1"/>
</dbReference>
<dbReference type="Pfam" id="PF04542">
    <property type="entry name" value="Sigma70_r2"/>
    <property type="match status" value="1"/>
</dbReference>
<dbReference type="NCBIfam" id="TIGR02937">
    <property type="entry name" value="sigma70-ECF"/>
    <property type="match status" value="1"/>
</dbReference>